<evidence type="ECO:0000256" key="2">
    <source>
        <dbReference type="ARBA" id="ARBA00022692"/>
    </source>
</evidence>
<comment type="subcellular location">
    <subcellularLocation>
        <location evidence="1">Membrane</location>
        <topology evidence="1">Multi-pass membrane protein</topology>
    </subcellularLocation>
</comment>
<keyword evidence="8" id="KW-1185">Reference proteome</keyword>
<dbReference type="InterPro" id="IPR050382">
    <property type="entry name" value="MFS_Na/Anion_cotransporter"/>
</dbReference>
<dbReference type="Proteomes" id="UP001519460">
    <property type="component" value="Unassembled WGS sequence"/>
</dbReference>
<keyword evidence="4 6" id="KW-0472">Membrane</keyword>
<keyword evidence="3 6" id="KW-1133">Transmembrane helix</keyword>
<reference evidence="7 8" key="1">
    <citation type="journal article" date="2023" name="Sci. Data">
        <title>Genome assembly of the Korean intertidal mud-creeper Batillaria attramentaria.</title>
        <authorList>
            <person name="Patra A.K."/>
            <person name="Ho P.T."/>
            <person name="Jun S."/>
            <person name="Lee S.J."/>
            <person name="Kim Y."/>
            <person name="Won Y.J."/>
        </authorList>
    </citation>
    <scope>NUCLEOTIDE SEQUENCE [LARGE SCALE GENOMIC DNA]</scope>
    <source>
        <strain evidence="7">Wonlab-2016</strain>
    </source>
</reference>
<dbReference type="Gene3D" id="1.20.1250.20">
    <property type="entry name" value="MFS general substrate transporter like domains"/>
    <property type="match status" value="1"/>
</dbReference>
<evidence type="ECO:0000256" key="6">
    <source>
        <dbReference type="SAM" id="Phobius"/>
    </source>
</evidence>
<proteinExistence type="predicted"/>
<evidence type="ECO:0000256" key="4">
    <source>
        <dbReference type="ARBA" id="ARBA00023136"/>
    </source>
</evidence>
<feature type="transmembrane region" description="Helical" evidence="6">
    <location>
        <begin position="53"/>
        <end position="72"/>
    </location>
</feature>
<dbReference type="SUPFAM" id="SSF103473">
    <property type="entry name" value="MFS general substrate transporter"/>
    <property type="match status" value="1"/>
</dbReference>
<evidence type="ECO:0000313" key="7">
    <source>
        <dbReference type="EMBL" id="KAK7500790.1"/>
    </source>
</evidence>
<evidence type="ECO:0000256" key="3">
    <source>
        <dbReference type="ARBA" id="ARBA00022989"/>
    </source>
</evidence>
<protein>
    <recommendedName>
        <fullName evidence="9">Major facilitator superfamily (MFS) profile domain-containing protein</fullName>
    </recommendedName>
</protein>
<evidence type="ECO:0000256" key="5">
    <source>
        <dbReference type="SAM" id="MobiDB-lite"/>
    </source>
</evidence>
<feature type="region of interest" description="Disordered" evidence="5">
    <location>
        <begin position="126"/>
        <end position="145"/>
    </location>
</feature>
<dbReference type="InterPro" id="IPR036259">
    <property type="entry name" value="MFS_trans_sf"/>
</dbReference>
<comment type="caution">
    <text evidence="7">The sequence shown here is derived from an EMBL/GenBank/DDBJ whole genome shotgun (WGS) entry which is preliminary data.</text>
</comment>
<dbReference type="AlphaFoldDB" id="A0ABD0LNN9"/>
<accession>A0ABD0LNN9</accession>
<gene>
    <name evidence="7" type="ORF">BaRGS_00008034</name>
</gene>
<dbReference type="PANTHER" id="PTHR11662">
    <property type="entry name" value="SOLUTE CARRIER FAMILY 17"/>
    <property type="match status" value="1"/>
</dbReference>
<evidence type="ECO:0000256" key="1">
    <source>
        <dbReference type="ARBA" id="ARBA00004141"/>
    </source>
</evidence>
<dbReference type="GO" id="GO:0016020">
    <property type="term" value="C:membrane"/>
    <property type="evidence" value="ECO:0007669"/>
    <property type="project" value="UniProtKB-SubCell"/>
</dbReference>
<sequence>MELASTSLLPTCPPRHAGVLYGISNTMATVPGFVAPIVIGVITQNQTQEEWRWVFFLAAFIFIIGCVVFLVFGSGNVQPWAMEEDIDADGTGNAQSRMLTETEGGVLKMAADTSCADEVLIKQNGDGDSRRCDESGEMREKLTQI</sequence>
<dbReference type="EMBL" id="JACVVK020000035">
    <property type="protein sequence ID" value="KAK7500790.1"/>
    <property type="molecule type" value="Genomic_DNA"/>
</dbReference>
<feature type="transmembrane region" description="Helical" evidence="6">
    <location>
        <begin position="20"/>
        <end position="41"/>
    </location>
</feature>
<name>A0ABD0LNN9_9CAEN</name>
<evidence type="ECO:0000313" key="8">
    <source>
        <dbReference type="Proteomes" id="UP001519460"/>
    </source>
</evidence>
<evidence type="ECO:0008006" key="9">
    <source>
        <dbReference type="Google" id="ProtNLM"/>
    </source>
</evidence>
<dbReference type="PANTHER" id="PTHR11662:SF399">
    <property type="entry name" value="FI19708P1-RELATED"/>
    <property type="match status" value="1"/>
</dbReference>
<organism evidence="7 8">
    <name type="scientific">Batillaria attramentaria</name>
    <dbReference type="NCBI Taxonomy" id="370345"/>
    <lineage>
        <taxon>Eukaryota</taxon>
        <taxon>Metazoa</taxon>
        <taxon>Spiralia</taxon>
        <taxon>Lophotrochozoa</taxon>
        <taxon>Mollusca</taxon>
        <taxon>Gastropoda</taxon>
        <taxon>Caenogastropoda</taxon>
        <taxon>Sorbeoconcha</taxon>
        <taxon>Cerithioidea</taxon>
        <taxon>Batillariidae</taxon>
        <taxon>Batillaria</taxon>
    </lineage>
</organism>
<keyword evidence="2 6" id="KW-0812">Transmembrane</keyword>